<dbReference type="Gene3D" id="2.60.420.10">
    <property type="entry name" value="Maltose phosphorylase, domain 3"/>
    <property type="match status" value="1"/>
</dbReference>
<accession>A0A7S3C1S5</accession>
<dbReference type="PANTHER" id="PTHR11051:SF8">
    <property type="entry name" value="PROTEIN-GLUCOSYLGALACTOSYLHYDROXYLYSINE GLUCOSIDASE"/>
    <property type="match status" value="1"/>
</dbReference>
<organism evidence="3">
    <name type="scientific">Haptolina ericina</name>
    <dbReference type="NCBI Taxonomy" id="156174"/>
    <lineage>
        <taxon>Eukaryota</taxon>
        <taxon>Haptista</taxon>
        <taxon>Haptophyta</taxon>
        <taxon>Prymnesiophyceae</taxon>
        <taxon>Prymnesiales</taxon>
        <taxon>Prymnesiaceae</taxon>
        <taxon>Haptolina</taxon>
    </lineage>
</organism>
<dbReference type="EMBL" id="HBHX01070806">
    <property type="protein sequence ID" value="CAE0151790.1"/>
    <property type="molecule type" value="Transcribed_RNA"/>
</dbReference>
<evidence type="ECO:0000259" key="2">
    <source>
        <dbReference type="Pfam" id="PF03633"/>
    </source>
</evidence>
<sequence length="195" mass="20941">MLNMSDRVRQRDLSYYEWRTDAEGPAMTWGMYAIGHLEGDPTPASLAKAAELFNRSFANTRVGPFGVWPETTKAHALVNFITGAGGFLQTALFGYGGLRIREGRLTLRPRLIEGTTALRLRGLHFRGFVFDVWHGGDATIFTLRGAPSGTAAPLVVASDQALAKPFRLGASGARAAFSATGADGAVRGVSFTLHV</sequence>
<dbReference type="SUPFAM" id="SSF48208">
    <property type="entry name" value="Six-hairpin glycosidases"/>
    <property type="match status" value="1"/>
</dbReference>
<feature type="domain" description="Glycoside hydrolase family 65 C-terminal" evidence="2">
    <location>
        <begin position="98"/>
        <end position="145"/>
    </location>
</feature>
<dbReference type="InterPro" id="IPR012341">
    <property type="entry name" value="6hp_glycosidase-like_sf"/>
</dbReference>
<dbReference type="Gene3D" id="1.50.10.10">
    <property type="match status" value="1"/>
</dbReference>
<dbReference type="GO" id="GO:0004553">
    <property type="term" value="F:hydrolase activity, hydrolyzing O-glycosyl compounds"/>
    <property type="evidence" value="ECO:0007669"/>
    <property type="project" value="TreeGrafter"/>
</dbReference>
<dbReference type="PANTHER" id="PTHR11051">
    <property type="entry name" value="GLYCOSYL HYDROLASE-RELATED"/>
    <property type="match status" value="1"/>
</dbReference>
<dbReference type="Pfam" id="PF03633">
    <property type="entry name" value="Glyco_hydro_65C"/>
    <property type="match status" value="1"/>
</dbReference>
<name>A0A7S3C1S5_9EUKA</name>
<dbReference type="AlphaFoldDB" id="A0A7S3C1S5"/>
<dbReference type="InterPro" id="IPR005194">
    <property type="entry name" value="Glyco_hydro_65_C"/>
</dbReference>
<evidence type="ECO:0000313" key="3">
    <source>
        <dbReference type="EMBL" id="CAE0151790.1"/>
    </source>
</evidence>
<dbReference type="InterPro" id="IPR008928">
    <property type="entry name" value="6-hairpin_glycosidase_sf"/>
</dbReference>
<gene>
    <name evidence="3" type="ORF">HERI1096_LOCUS39134</name>
</gene>
<proteinExistence type="inferred from homology"/>
<reference evidence="3" key="1">
    <citation type="submission" date="2021-01" db="EMBL/GenBank/DDBJ databases">
        <authorList>
            <person name="Corre E."/>
            <person name="Pelletier E."/>
            <person name="Niang G."/>
            <person name="Scheremetjew M."/>
            <person name="Finn R."/>
            <person name="Kale V."/>
            <person name="Holt S."/>
            <person name="Cochrane G."/>
            <person name="Meng A."/>
            <person name="Brown T."/>
            <person name="Cohen L."/>
        </authorList>
    </citation>
    <scope>NUCLEOTIDE SEQUENCE</scope>
    <source>
        <strain evidence="3">CCMP281</strain>
    </source>
</reference>
<dbReference type="GO" id="GO:0005975">
    <property type="term" value="P:carbohydrate metabolic process"/>
    <property type="evidence" value="ECO:0007669"/>
    <property type="project" value="InterPro"/>
</dbReference>
<evidence type="ECO:0000256" key="1">
    <source>
        <dbReference type="ARBA" id="ARBA00006768"/>
    </source>
</evidence>
<protein>
    <recommendedName>
        <fullName evidence="2">Glycoside hydrolase family 65 C-terminal domain-containing protein</fullName>
    </recommendedName>
</protein>
<comment type="similarity">
    <text evidence="1">Belongs to the glycosyl hydrolase 65 family.</text>
</comment>